<keyword evidence="3" id="KW-0645">Protease</keyword>
<evidence type="ECO:0000313" key="4">
    <source>
        <dbReference type="Proteomes" id="UP000282002"/>
    </source>
</evidence>
<feature type="transmembrane region" description="Helical" evidence="1">
    <location>
        <begin position="167"/>
        <end position="184"/>
    </location>
</feature>
<dbReference type="GO" id="GO:0008237">
    <property type="term" value="F:metallopeptidase activity"/>
    <property type="evidence" value="ECO:0007669"/>
    <property type="project" value="UniProtKB-KW"/>
</dbReference>
<feature type="domain" description="CAAX prenyl protease 2/Lysostaphin resistance protein A-like" evidence="2">
    <location>
        <begin position="151"/>
        <end position="226"/>
    </location>
</feature>
<dbReference type="InterPro" id="IPR003675">
    <property type="entry name" value="Rce1/LyrA-like_dom"/>
</dbReference>
<dbReference type="GO" id="GO:0006508">
    <property type="term" value="P:proteolysis"/>
    <property type="evidence" value="ECO:0007669"/>
    <property type="project" value="UniProtKB-KW"/>
</dbReference>
<dbReference type="RefSeq" id="WP_125323949.1">
    <property type="nucleotide sequence ID" value="NZ_CP034328.1"/>
</dbReference>
<keyword evidence="1" id="KW-0472">Membrane</keyword>
<protein>
    <submittedName>
        <fullName evidence="3">CPBP family intramembrane metalloprotease</fullName>
    </submittedName>
</protein>
<keyword evidence="3" id="KW-0482">Metalloprotease</keyword>
<keyword evidence="1" id="KW-1133">Transmembrane helix</keyword>
<feature type="transmembrane region" description="Helical" evidence="1">
    <location>
        <begin position="86"/>
        <end position="107"/>
    </location>
</feature>
<keyword evidence="4" id="KW-1185">Reference proteome</keyword>
<feature type="transmembrane region" description="Helical" evidence="1">
    <location>
        <begin position="190"/>
        <end position="210"/>
    </location>
</feature>
<proteinExistence type="predicted"/>
<sequence>MTETPDYPYYAGEPTLLGARQWLILMAALALGFAGLVLIPLGTFPLDLVPALLFLGIPLLALRWVAGPHWAALFRPVGFRQVGQMVLFAVLTLAGSMAVALILKQFVSFSDNPVSLQVGEMTALELAGRLIPTIPQLIGEELFGILPFLAVLWLCITRLGLSRRTGIAIALVISALIFGAAHLPTYDWNFGQALIGIGSARIFLTLAFIATRNLWVSSGAHILNDWTGFLFAFALGHAPIDTES</sequence>
<evidence type="ECO:0000313" key="3">
    <source>
        <dbReference type="EMBL" id="AZL57748.1"/>
    </source>
</evidence>
<reference evidence="3 4" key="1">
    <citation type="submission" date="2018-12" db="EMBL/GenBank/DDBJ databases">
        <title>Complete genome sequencing of Tabrizicola sp. K13M18.</title>
        <authorList>
            <person name="Bae J.-W."/>
        </authorList>
    </citation>
    <scope>NUCLEOTIDE SEQUENCE [LARGE SCALE GENOMIC DNA]</scope>
    <source>
        <strain evidence="3 4">K13M18</strain>
    </source>
</reference>
<accession>A0A3S8U2G0</accession>
<gene>
    <name evidence="3" type="ORF">EI545_02140</name>
</gene>
<dbReference type="GO" id="GO:0080120">
    <property type="term" value="P:CAAX-box protein maturation"/>
    <property type="evidence" value="ECO:0007669"/>
    <property type="project" value="UniProtKB-ARBA"/>
</dbReference>
<dbReference type="AlphaFoldDB" id="A0A3S8U2G0"/>
<feature type="transmembrane region" description="Helical" evidence="1">
    <location>
        <begin position="22"/>
        <end position="42"/>
    </location>
</feature>
<keyword evidence="3" id="KW-0378">Hydrolase</keyword>
<dbReference type="Pfam" id="PF02517">
    <property type="entry name" value="Rce1-like"/>
    <property type="match status" value="1"/>
</dbReference>
<name>A0A3S8U2G0_9RHOB</name>
<dbReference type="EMBL" id="CP034328">
    <property type="protein sequence ID" value="AZL57748.1"/>
    <property type="molecule type" value="Genomic_DNA"/>
</dbReference>
<evidence type="ECO:0000256" key="1">
    <source>
        <dbReference type="SAM" id="Phobius"/>
    </source>
</evidence>
<dbReference type="KEGG" id="taw:EI545_02140"/>
<organism evidence="3 4">
    <name type="scientific">Tabrizicola piscis</name>
    <dbReference type="NCBI Taxonomy" id="2494374"/>
    <lineage>
        <taxon>Bacteria</taxon>
        <taxon>Pseudomonadati</taxon>
        <taxon>Pseudomonadota</taxon>
        <taxon>Alphaproteobacteria</taxon>
        <taxon>Rhodobacterales</taxon>
        <taxon>Paracoccaceae</taxon>
        <taxon>Tabrizicola</taxon>
    </lineage>
</organism>
<keyword evidence="1" id="KW-0812">Transmembrane</keyword>
<dbReference type="OrthoDB" id="2661755at2"/>
<dbReference type="Proteomes" id="UP000282002">
    <property type="component" value="Chromosome"/>
</dbReference>
<evidence type="ECO:0000259" key="2">
    <source>
        <dbReference type="Pfam" id="PF02517"/>
    </source>
</evidence>
<feature type="transmembrane region" description="Helical" evidence="1">
    <location>
        <begin position="48"/>
        <end position="66"/>
    </location>
</feature>
<feature type="transmembrane region" description="Helical" evidence="1">
    <location>
        <begin position="142"/>
        <end position="160"/>
    </location>
</feature>
<dbReference type="GO" id="GO:0004175">
    <property type="term" value="F:endopeptidase activity"/>
    <property type="evidence" value="ECO:0007669"/>
    <property type="project" value="UniProtKB-ARBA"/>
</dbReference>